<evidence type="ECO:0000256" key="1">
    <source>
        <dbReference type="ARBA" id="ARBA00006767"/>
    </source>
</evidence>
<dbReference type="OrthoDB" id="9810507at2"/>
<dbReference type="InterPro" id="IPR012340">
    <property type="entry name" value="NA-bd_OB-fold"/>
</dbReference>
<accession>A0A3N1XFB3</accession>
<feature type="domain" description="S1 motif" evidence="4">
    <location>
        <begin position="39"/>
        <end position="108"/>
    </location>
</feature>
<keyword evidence="3" id="KW-0687">Ribonucleoprotein</keyword>
<evidence type="ECO:0000259" key="4">
    <source>
        <dbReference type="PROSITE" id="PS50126"/>
    </source>
</evidence>
<dbReference type="EMBL" id="RJVG01000013">
    <property type="protein sequence ID" value="ROR23692.1"/>
    <property type="molecule type" value="Genomic_DNA"/>
</dbReference>
<evidence type="ECO:0000256" key="2">
    <source>
        <dbReference type="ARBA" id="ARBA00022980"/>
    </source>
</evidence>
<dbReference type="InterPro" id="IPR003029">
    <property type="entry name" value="S1_domain"/>
</dbReference>
<dbReference type="SMART" id="SM00316">
    <property type="entry name" value="S1"/>
    <property type="match status" value="3"/>
</dbReference>
<comment type="caution">
    <text evidence="5">The sequence shown here is derived from an EMBL/GenBank/DDBJ whole genome shotgun (WGS) entry which is preliminary data.</text>
</comment>
<feature type="domain" description="S1 motif" evidence="4">
    <location>
        <begin position="213"/>
        <end position="280"/>
    </location>
</feature>
<dbReference type="Gene3D" id="2.40.50.140">
    <property type="entry name" value="Nucleic acid-binding proteins"/>
    <property type="match status" value="3"/>
</dbReference>
<protein>
    <submittedName>
        <fullName evidence="5">Small subunit ribosomal protein S1</fullName>
    </submittedName>
</protein>
<dbReference type="AlphaFoldDB" id="A0A3N1XFB3"/>
<dbReference type="GO" id="GO:0022627">
    <property type="term" value="C:cytosolic small ribosomal subunit"/>
    <property type="evidence" value="ECO:0007669"/>
    <property type="project" value="TreeGrafter"/>
</dbReference>
<dbReference type="CDD" id="cd05687">
    <property type="entry name" value="S1_RPS1_repeat_ec1_hs1"/>
    <property type="match status" value="1"/>
</dbReference>
<proteinExistence type="inferred from homology"/>
<dbReference type="RefSeq" id="WP_123610686.1">
    <property type="nucleotide sequence ID" value="NZ_RJVG01000013.1"/>
</dbReference>
<gene>
    <name evidence="5" type="ORF">EDD66_11387</name>
</gene>
<dbReference type="FunFam" id="2.40.50.140:FF:000051">
    <property type="entry name" value="RNA-binding transcriptional accessory protein"/>
    <property type="match status" value="1"/>
</dbReference>
<sequence>MNEENKDVAVEKEEVVEIIPSMDEFKEELENSFHKISEGDIIKGTVIGVSDTEVTLDLRYYTEGIIKLEELSNDPRFSIKADIKIGDEISAEVIREDDGRGNILLSKKRADNVLAWDILKDALNNRTKYNVKIASEVKGGVVTYLEGIRGFIPASALSLNYVEDLSSYVGKTLEVIVITADEANNKLVLSGKEVEREKELADKNSKISKLQRGLVTKGTVEKITPYGAFINIGDGLSGLVHISQICGRRIKSPNEVLKEGEEVTVKIIDIKDGKVSLSIKAATEEEDVIEDVSSAPMEYSSGEEASTGLGSLLANIKL</sequence>
<dbReference type="InterPro" id="IPR035104">
    <property type="entry name" value="Ribosomal_protein_S1-like"/>
</dbReference>
<dbReference type="GO" id="GO:0006412">
    <property type="term" value="P:translation"/>
    <property type="evidence" value="ECO:0007669"/>
    <property type="project" value="TreeGrafter"/>
</dbReference>
<evidence type="ECO:0000313" key="6">
    <source>
        <dbReference type="Proteomes" id="UP000273083"/>
    </source>
</evidence>
<dbReference type="SUPFAM" id="SSF50249">
    <property type="entry name" value="Nucleic acid-binding proteins"/>
    <property type="match status" value="3"/>
</dbReference>
<dbReference type="CDD" id="cd04465">
    <property type="entry name" value="S1_RPS1_repeat_ec2_hs2"/>
    <property type="match status" value="1"/>
</dbReference>
<dbReference type="InterPro" id="IPR050437">
    <property type="entry name" value="Ribos_protein_bS1-like"/>
</dbReference>
<dbReference type="GO" id="GO:0003729">
    <property type="term" value="F:mRNA binding"/>
    <property type="evidence" value="ECO:0007669"/>
    <property type="project" value="TreeGrafter"/>
</dbReference>
<evidence type="ECO:0000313" key="5">
    <source>
        <dbReference type="EMBL" id="ROR23692.1"/>
    </source>
</evidence>
<keyword evidence="2 5" id="KW-0689">Ribosomal protein</keyword>
<organism evidence="5 6">
    <name type="scientific">Mobilisporobacter senegalensis</name>
    <dbReference type="NCBI Taxonomy" id="1329262"/>
    <lineage>
        <taxon>Bacteria</taxon>
        <taxon>Bacillati</taxon>
        <taxon>Bacillota</taxon>
        <taxon>Clostridia</taxon>
        <taxon>Lachnospirales</taxon>
        <taxon>Lachnospiraceae</taxon>
        <taxon>Mobilisporobacter</taxon>
    </lineage>
</organism>
<dbReference type="PANTHER" id="PTHR10724:SF7">
    <property type="entry name" value="SMALL RIBOSOMAL SUBUNIT PROTEIN BS1C"/>
    <property type="match status" value="1"/>
</dbReference>
<dbReference type="PRINTS" id="PR00681">
    <property type="entry name" value="RIBOSOMALS1"/>
</dbReference>
<dbReference type="Pfam" id="PF00575">
    <property type="entry name" value="S1"/>
    <property type="match status" value="3"/>
</dbReference>
<comment type="similarity">
    <text evidence="1">Belongs to the bacterial ribosomal protein bS1 family.</text>
</comment>
<dbReference type="GO" id="GO:0003735">
    <property type="term" value="F:structural constituent of ribosome"/>
    <property type="evidence" value="ECO:0007669"/>
    <property type="project" value="TreeGrafter"/>
</dbReference>
<feature type="domain" description="S1 motif" evidence="4">
    <location>
        <begin position="124"/>
        <end position="192"/>
    </location>
</feature>
<reference evidence="5 6" key="1">
    <citation type="submission" date="2018-11" db="EMBL/GenBank/DDBJ databases">
        <title>Genomic Encyclopedia of Type Strains, Phase IV (KMG-IV): sequencing the most valuable type-strain genomes for metagenomic binning, comparative biology and taxonomic classification.</title>
        <authorList>
            <person name="Goeker M."/>
        </authorList>
    </citation>
    <scope>NUCLEOTIDE SEQUENCE [LARGE SCALE GENOMIC DNA]</scope>
    <source>
        <strain evidence="5 6">DSM 26537</strain>
    </source>
</reference>
<dbReference type="Proteomes" id="UP000273083">
    <property type="component" value="Unassembled WGS sequence"/>
</dbReference>
<evidence type="ECO:0000256" key="3">
    <source>
        <dbReference type="ARBA" id="ARBA00023274"/>
    </source>
</evidence>
<name>A0A3N1XFB3_9FIRM</name>
<dbReference type="PROSITE" id="PS50126">
    <property type="entry name" value="S1"/>
    <property type="match status" value="3"/>
</dbReference>
<dbReference type="PANTHER" id="PTHR10724">
    <property type="entry name" value="30S RIBOSOMAL PROTEIN S1"/>
    <property type="match status" value="1"/>
</dbReference>
<keyword evidence="6" id="KW-1185">Reference proteome</keyword>